<keyword evidence="2" id="KW-0732">Signal</keyword>
<dbReference type="Pfam" id="PF12779">
    <property type="entry name" value="WXXGXW"/>
    <property type="match status" value="1"/>
</dbReference>
<accession>Q1LL55</accession>
<sequence>MKRQLIVRAFAGAVLLGSAAALAPAAMAQVSINIGIGVPPPAPVYEVVPPPRAGYVWAPGYWDWDDHGHKHAWKKGHWVGERPGYVYEQPRWVRASNGWVLQPERWNRGPGRGDDDDQGHGHDHDRGRGGYHCPPGHAKKGEC</sequence>
<protein>
    <submittedName>
        <fullName evidence="3">Uncharacterized protein</fullName>
    </submittedName>
</protein>
<evidence type="ECO:0000313" key="3">
    <source>
        <dbReference type="EMBL" id="ABF09121.1"/>
    </source>
</evidence>
<evidence type="ECO:0000256" key="1">
    <source>
        <dbReference type="SAM" id="MobiDB-lite"/>
    </source>
</evidence>
<evidence type="ECO:0000313" key="4">
    <source>
        <dbReference type="Proteomes" id="UP000002429"/>
    </source>
</evidence>
<dbReference type="STRING" id="266264.Rmet_2242"/>
<dbReference type="eggNOG" id="ENOG5033IE5">
    <property type="taxonomic scope" value="Bacteria"/>
</dbReference>
<dbReference type="HOGENOM" id="CLU_139747_0_0_4"/>
<dbReference type="KEGG" id="rme:Rmet_2242"/>
<name>Q1LL55_CUPMC</name>
<keyword evidence="4" id="KW-1185">Reference proteome</keyword>
<dbReference type="InterPro" id="IPR024447">
    <property type="entry name" value="YXWGXW_rpt"/>
</dbReference>
<feature type="chain" id="PRO_5004193187" evidence="2">
    <location>
        <begin position="29"/>
        <end position="143"/>
    </location>
</feature>
<feature type="compositionally biased region" description="Basic and acidic residues" evidence="1">
    <location>
        <begin position="105"/>
        <end position="128"/>
    </location>
</feature>
<feature type="signal peptide" evidence="2">
    <location>
        <begin position="1"/>
        <end position="28"/>
    </location>
</feature>
<organism evidence="3 4">
    <name type="scientific">Cupriavidus metallidurans (strain ATCC 43123 / DSM 2839 / NBRC 102507 / CH34)</name>
    <name type="common">Ralstonia metallidurans</name>
    <dbReference type="NCBI Taxonomy" id="266264"/>
    <lineage>
        <taxon>Bacteria</taxon>
        <taxon>Pseudomonadati</taxon>
        <taxon>Pseudomonadota</taxon>
        <taxon>Betaproteobacteria</taxon>
        <taxon>Burkholderiales</taxon>
        <taxon>Burkholderiaceae</taxon>
        <taxon>Cupriavidus</taxon>
    </lineage>
</organism>
<gene>
    <name evidence="3" type="ordered locus">Rmet_2242</name>
</gene>
<evidence type="ECO:0000256" key="2">
    <source>
        <dbReference type="SAM" id="SignalP"/>
    </source>
</evidence>
<reference evidence="4" key="1">
    <citation type="journal article" date="2010" name="PLoS ONE">
        <title>The complete genome sequence of Cupriavidus metallidurans strain CH34, a master survivalist in harsh and anthropogenic environments.</title>
        <authorList>
            <person name="Janssen P.J."/>
            <person name="Van Houdt R."/>
            <person name="Moors H."/>
            <person name="Monsieurs P."/>
            <person name="Morin N."/>
            <person name="Michaux A."/>
            <person name="Benotmane M.A."/>
            <person name="Leys N."/>
            <person name="Vallaeys T."/>
            <person name="Lapidus A."/>
            <person name="Monchy S."/>
            <person name="Medigue C."/>
            <person name="Taghavi S."/>
            <person name="McCorkle S."/>
            <person name="Dunn J."/>
            <person name="van der Lelie D."/>
            <person name="Mergeay M."/>
        </authorList>
    </citation>
    <scope>NUCLEOTIDE SEQUENCE [LARGE SCALE GENOMIC DNA]</scope>
    <source>
        <strain evidence="4">ATCC 43123 / DSM 2839 / NBRC 102507 / CH34</strain>
    </source>
</reference>
<feature type="region of interest" description="Disordered" evidence="1">
    <location>
        <begin position="103"/>
        <end position="143"/>
    </location>
</feature>
<dbReference type="AlphaFoldDB" id="Q1LL55"/>
<dbReference type="RefSeq" id="WP_011516946.1">
    <property type="nucleotide sequence ID" value="NC_007973.1"/>
</dbReference>
<proteinExistence type="predicted"/>
<dbReference type="EMBL" id="CP000352">
    <property type="protein sequence ID" value="ABF09121.1"/>
    <property type="molecule type" value="Genomic_DNA"/>
</dbReference>
<dbReference type="Proteomes" id="UP000002429">
    <property type="component" value="Chromosome"/>
</dbReference>